<feature type="domain" description="Peptidase S9 prolyl oligopeptidase catalytic" evidence="9">
    <location>
        <begin position="516"/>
        <end position="730"/>
    </location>
</feature>
<name>A0A399SK57_9BACT</name>
<dbReference type="Gene3D" id="2.130.10.120">
    <property type="entry name" value="Prolyl oligopeptidase, N-terminal domain"/>
    <property type="match status" value="1"/>
</dbReference>
<dbReference type="Pfam" id="PF02897">
    <property type="entry name" value="Peptidase_S9_N"/>
    <property type="match status" value="1"/>
</dbReference>
<dbReference type="PANTHER" id="PTHR11757:SF19">
    <property type="entry name" value="PROLYL ENDOPEPTIDASE-LIKE"/>
    <property type="match status" value="1"/>
</dbReference>
<evidence type="ECO:0000256" key="4">
    <source>
        <dbReference type="ARBA" id="ARBA00022825"/>
    </source>
</evidence>
<dbReference type="EMBL" id="QWGE01000001">
    <property type="protein sequence ID" value="RIJ42863.1"/>
    <property type="molecule type" value="Genomic_DNA"/>
</dbReference>
<proteinExistence type="inferred from homology"/>
<gene>
    <name evidence="11" type="ORF">D1627_03170</name>
</gene>
<protein>
    <recommendedName>
        <fullName evidence="6">Proline-specific endopeptidase</fullName>
    </recommendedName>
</protein>
<accession>A0A399SK57</accession>
<dbReference type="PROSITE" id="PS00708">
    <property type="entry name" value="PRO_ENDOPEP_SER"/>
    <property type="match status" value="1"/>
</dbReference>
<evidence type="ECO:0000259" key="9">
    <source>
        <dbReference type="Pfam" id="PF00326"/>
    </source>
</evidence>
<evidence type="ECO:0000256" key="8">
    <source>
        <dbReference type="SAM" id="SignalP"/>
    </source>
</evidence>
<evidence type="ECO:0000256" key="7">
    <source>
        <dbReference type="SAM" id="MobiDB-lite"/>
    </source>
</evidence>
<keyword evidence="2" id="KW-0645">Protease</keyword>
<keyword evidence="12" id="KW-1185">Reference proteome</keyword>
<comment type="similarity">
    <text evidence="1">Belongs to the peptidase S9A family.</text>
</comment>
<feature type="compositionally biased region" description="Low complexity" evidence="7">
    <location>
        <begin position="25"/>
        <end position="46"/>
    </location>
</feature>
<keyword evidence="4" id="KW-0720">Serine protease</keyword>
<feature type="signal peptide" evidence="8">
    <location>
        <begin position="1"/>
        <end position="21"/>
    </location>
</feature>
<dbReference type="OrthoDB" id="9801421at2"/>
<reference evidence="12" key="1">
    <citation type="submission" date="2018-08" db="EMBL/GenBank/DDBJ databases">
        <title>Mucilaginibacter sp. MYSH2.</title>
        <authorList>
            <person name="Seo T."/>
        </authorList>
    </citation>
    <scope>NUCLEOTIDE SEQUENCE [LARGE SCALE GENOMIC DNA]</scope>
    <source>
        <strain evidence="12">KIRAN</strain>
    </source>
</reference>
<evidence type="ECO:0000313" key="12">
    <source>
        <dbReference type="Proteomes" id="UP000266005"/>
    </source>
</evidence>
<dbReference type="InterPro" id="IPR051543">
    <property type="entry name" value="Serine_Peptidase_S9A"/>
</dbReference>
<feature type="region of interest" description="Disordered" evidence="7">
    <location>
        <begin position="25"/>
        <end position="50"/>
    </location>
</feature>
<evidence type="ECO:0000256" key="1">
    <source>
        <dbReference type="ARBA" id="ARBA00005228"/>
    </source>
</evidence>
<dbReference type="PROSITE" id="PS51257">
    <property type="entry name" value="PROKAR_LIPOPROTEIN"/>
    <property type="match status" value="1"/>
</dbReference>
<dbReference type="FunFam" id="3.40.50.1820:FF:000005">
    <property type="entry name" value="Prolyl endopeptidase"/>
    <property type="match status" value="1"/>
</dbReference>
<feature type="chain" id="PRO_5017479257" description="Proline-specific endopeptidase" evidence="8">
    <location>
        <begin position="22"/>
        <end position="732"/>
    </location>
</feature>
<dbReference type="InterPro" id="IPR029058">
    <property type="entry name" value="AB_hydrolase_fold"/>
</dbReference>
<evidence type="ECO:0000256" key="5">
    <source>
        <dbReference type="ARBA" id="ARBA00060121"/>
    </source>
</evidence>
<dbReference type="Pfam" id="PF00326">
    <property type="entry name" value="Peptidase_S9"/>
    <property type="match status" value="1"/>
</dbReference>
<dbReference type="InterPro" id="IPR023302">
    <property type="entry name" value="Pept_S9A_N"/>
</dbReference>
<dbReference type="InterPro" id="IPR002471">
    <property type="entry name" value="Pept_S9_AS"/>
</dbReference>
<comment type="function">
    <text evidence="5">Cleaves peptide bonds on the C-terminal side of prolyl residues within peptides that are up to approximately 30 amino acids long. Has an absolute requirement for an X-Pro bond in the trans configuration immediately preceding the Pro-Y scissible bond.</text>
</comment>
<dbReference type="RefSeq" id="WP_119430745.1">
    <property type="nucleotide sequence ID" value="NZ_QWGE01000001.1"/>
</dbReference>
<evidence type="ECO:0000256" key="3">
    <source>
        <dbReference type="ARBA" id="ARBA00022801"/>
    </source>
</evidence>
<keyword evidence="8" id="KW-0732">Signal</keyword>
<comment type="caution">
    <text evidence="11">The sequence shown here is derived from an EMBL/GenBank/DDBJ whole genome shotgun (WGS) entry which is preliminary data.</text>
</comment>
<dbReference type="Proteomes" id="UP000266005">
    <property type="component" value="Unassembled WGS sequence"/>
</dbReference>
<dbReference type="Gene3D" id="3.40.50.1820">
    <property type="entry name" value="alpha/beta hydrolase"/>
    <property type="match status" value="1"/>
</dbReference>
<dbReference type="SUPFAM" id="SSF50993">
    <property type="entry name" value="Peptidase/esterase 'gauge' domain"/>
    <property type="match status" value="1"/>
</dbReference>
<organism evidence="11 12">
    <name type="scientific">Pontibacter oryzae</name>
    <dbReference type="NCBI Taxonomy" id="2304593"/>
    <lineage>
        <taxon>Bacteria</taxon>
        <taxon>Pseudomonadati</taxon>
        <taxon>Bacteroidota</taxon>
        <taxon>Cytophagia</taxon>
        <taxon>Cytophagales</taxon>
        <taxon>Hymenobacteraceae</taxon>
        <taxon>Pontibacter</taxon>
    </lineage>
</organism>
<dbReference type="InterPro" id="IPR001375">
    <property type="entry name" value="Peptidase_S9_cat"/>
</dbReference>
<evidence type="ECO:0000256" key="2">
    <source>
        <dbReference type="ARBA" id="ARBA00022670"/>
    </source>
</evidence>
<evidence type="ECO:0000259" key="10">
    <source>
        <dbReference type="Pfam" id="PF02897"/>
    </source>
</evidence>
<dbReference type="GO" id="GO:0006508">
    <property type="term" value="P:proteolysis"/>
    <property type="evidence" value="ECO:0007669"/>
    <property type="project" value="UniProtKB-KW"/>
</dbReference>
<dbReference type="PANTHER" id="PTHR11757">
    <property type="entry name" value="PROTEASE FAMILY S9A OLIGOPEPTIDASE"/>
    <property type="match status" value="1"/>
</dbReference>
<feature type="domain" description="Peptidase S9A N-terminal" evidence="10">
    <location>
        <begin position="56"/>
        <end position="455"/>
    </location>
</feature>
<evidence type="ECO:0000256" key="6">
    <source>
        <dbReference type="ARBA" id="ARBA00081187"/>
    </source>
</evidence>
<dbReference type="AlphaFoldDB" id="A0A399SK57"/>
<keyword evidence="3" id="KW-0378">Hydrolase</keyword>
<dbReference type="GO" id="GO:0004252">
    <property type="term" value="F:serine-type endopeptidase activity"/>
    <property type="evidence" value="ECO:0007669"/>
    <property type="project" value="InterPro"/>
</dbReference>
<dbReference type="PRINTS" id="PR00862">
    <property type="entry name" value="PROLIGOPTASE"/>
</dbReference>
<dbReference type="InterPro" id="IPR002470">
    <property type="entry name" value="Peptidase_S9A"/>
</dbReference>
<dbReference type="SUPFAM" id="SSF53474">
    <property type="entry name" value="alpha/beta-Hydrolases"/>
    <property type="match status" value="1"/>
</dbReference>
<evidence type="ECO:0000313" key="11">
    <source>
        <dbReference type="EMBL" id="RIJ42863.1"/>
    </source>
</evidence>
<sequence length="732" mass="82855">MKCKTKSVAVWGPLLATALVAGTGCSTSNTSSSPTDTTATTTSQSTAPESITLQPPVAKKIPKELSIHGDTRTDNYYWLNERENPEVISYLNAENAYTSKMLANTETLQQKLYDEIVGRIKQNDASVPYRDKGYWYYVRYEEGKEYPIYARKKGSMDAAEEVMLNANLRAEGQSYYSAAGLDVSPNNQLLAFGEDTVSRRKYTLRFKNLQTGTLLPDQIPNTTGSAVWANDNKTVYYTMKDPALRSFKIFKHTLGTPTAQDEEVYHEADETFSTFVYKTKSDKYIIIGSGSTLSNEYRYLDADKPDGSFKVIQPRERGLEYSVDHFGDKFYLVTNKDGATNFKLMQTPVTKTGKANWKEVIPHRPDVLLEGIEIFKDYLTLQERKNGLSQIRVKSWSNSATDYYINFGEEAYLAYISNNPEFDTKELRYGYSSLTTPFSTYAYNMQTKEKELLKRDEVLGDFNPENYEAKRIYATAEDGTRIPVSLVYRKGLQLDGNNPTLLYGYGSYGNSMNAAFSSVRLSMLDRGFVYAIAHIRGGQEMGRQWYENGKMLKKKNTFTDFIDAAEYLVDQKYTNPNKLFAQGGSAGGLLMGAVVNMRPDLFKGVLAAVPFVDVVTTMLDTSIPLTTGEFDEWGNPAEKQYYDYMLSYSPYDNVEAKAYPNMLVTTGLHDSQVQYWEPAKWVAKLREMKTDDNMLLLHTNMEAGHGGASGRFQRYKETAMQYAFLLNLLEEE</sequence>